<evidence type="ECO:0000313" key="2">
    <source>
        <dbReference type="EMBL" id="TDZ91756.1"/>
    </source>
</evidence>
<protein>
    <recommendedName>
        <fullName evidence="6">Lipoprotein LprB</fullName>
    </recommendedName>
</protein>
<evidence type="ECO:0000313" key="5">
    <source>
        <dbReference type="Proteomes" id="UP000295685"/>
    </source>
</evidence>
<dbReference type="AlphaFoldDB" id="A0A4R8SB22"/>
<organism evidence="2 5">
    <name type="scientific">Mycobacteroides salmoniphilum</name>
    <dbReference type="NCBI Taxonomy" id="404941"/>
    <lineage>
        <taxon>Bacteria</taxon>
        <taxon>Bacillati</taxon>
        <taxon>Actinomycetota</taxon>
        <taxon>Actinomycetes</taxon>
        <taxon>Mycobacteriales</taxon>
        <taxon>Mycobacteriaceae</taxon>
        <taxon>Mycobacteroides</taxon>
    </lineage>
</organism>
<proteinExistence type="predicted"/>
<evidence type="ECO:0000313" key="3">
    <source>
        <dbReference type="EMBL" id="TEA06987.1"/>
    </source>
</evidence>
<dbReference type="Proteomes" id="UP000295685">
    <property type="component" value="Unassembled WGS sequence"/>
</dbReference>
<dbReference type="InterPro" id="IPR024520">
    <property type="entry name" value="DUF3558"/>
</dbReference>
<gene>
    <name evidence="3" type="ORF">CCUG60883_01009</name>
    <name evidence="2" type="ORF">CCUG60885_03859</name>
</gene>
<name>A0A4R8SB22_9MYCO</name>
<dbReference type="Pfam" id="PF12079">
    <property type="entry name" value="DUF3558"/>
    <property type="match status" value="1"/>
</dbReference>
<dbReference type="EMBL" id="PECM01000005">
    <property type="protein sequence ID" value="TEA06987.1"/>
    <property type="molecule type" value="Genomic_DNA"/>
</dbReference>
<evidence type="ECO:0000313" key="4">
    <source>
        <dbReference type="Proteomes" id="UP000294844"/>
    </source>
</evidence>
<reference evidence="4 5" key="1">
    <citation type="journal article" date="2019" name="Sci. Rep.">
        <title>Extended insight into the Mycobacterium chelonae-abscessus complex through whole genome sequencing of Mycobacterium salmoniphilum outbreak and Mycobacterium salmoniphilum-like strains.</title>
        <authorList>
            <person name="Behra P.R.K."/>
            <person name="Das S."/>
            <person name="Pettersson B.M.F."/>
            <person name="Shirreff L."/>
            <person name="DuCote T."/>
            <person name="Jacobsson K.G."/>
            <person name="Ennis D.G."/>
            <person name="Kirsebom L.A."/>
        </authorList>
    </citation>
    <scope>NUCLEOTIDE SEQUENCE [LARGE SCALE GENOMIC DNA]</scope>
    <source>
        <strain evidence="3 4">CCUG 60883</strain>
        <strain evidence="2 5">CCUG 60885</strain>
    </source>
</reference>
<dbReference type="Proteomes" id="UP000294844">
    <property type="component" value="Unassembled WGS sequence"/>
</dbReference>
<feature type="compositionally biased region" description="Low complexity" evidence="1">
    <location>
        <begin position="66"/>
        <end position="77"/>
    </location>
</feature>
<dbReference type="EMBL" id="PECK01000008">
    <property type="protein sequence ID" value="TDZ91756.1"/>
    <property type="molecule type" value="Genomic_DNA"/>
</dbReference>
<comment type="caution">
    <text evidence="2">The sequence shown here is derived from an EMBL/GenBank/DDBJ whole genome shotgun (WGS) entry which is preliminary data.</text>
</comment>
<accession>A0A4R8SB22</accession>
<sequence length="224" mass="23761" precursor="true">MVFAQVAHRCPRQTRSSVVDSGLCRYSAHVRLGLDSRNVWGKCAVALAMVALVLAGCSGGDKSDEPNGNAPNATAPAQTKSKGVEGPMFTECGGISDQAMTQMTKVMGLVGTAKNSVGCVWLRGGSIVGPHFSFNWYRGSPIGRERATEERTRPSVEDIEIAGYKGFIATNGYPGTVTTLCEIGMDFGNDFIEWSINFEPGSGAPDSCDVAKQLTETSIKAAKK</sequence>
<feature type="region of interest" description="Disordered" evidence="1">
    <location>
        <begin position="62"/>
        <end position="85"/>
    </location>
</feature>
<evidence type="ECO:0000256" key="1">
    <source>
        <dbReference type="SAM" id="MobiDB-lite"/>
    </source>
</evidence>
<keyword evidence="4" id="KW-1185">Reference proteome</keyword>
<evidence type="ECO:0008006" key="6">
    <source>
        <dbReference type="Google" id="ProtNLM"/>
    </source>
</evidence>